<feature type="transmembrane region" description="Helical" evidence="5">
    <location>
        <begin position="431"/>
        <end position="449"/>
    </location>
</feature>
<evidence type="ECO:0000256" key="4">
    <source>
        <dbReference type="ARBA" id="ARBA00023136"/>
    </source>
</evidence>
<reference evidence="6 7" key="1">
    <citation type="submission" date="2014-11" db="EMBL/GenBank/DDBJ databases">
        <title>Genome sequence and analysis of novel Kurthia sp.</title>
        <authorList>
            <person name="Lawson J.N."/>
            <person name="Gonzalez J.E."/>
            <person name="Rinauldi L."/>
            <person name="Xuan Z."/>
            <person name="Firman A."/>
            <person name="Shaddox L."/>
            <person name="Trudeau A."/>
            <person name="Shah S."/>
            <person name="Reiman D."/>
        </authorList>
    </citation>
    <scope>NUCLEOTIDE SEQUENCE [LARGE SCALE GENOMIC DNA]</scope>
    <source>
        <strain evidence="6 7">3B1D</strain>
    </source>
</reference>
<feature type="transmembrane region" description="Helical" evidence="5">
    <location>
        <begin position="372"/>
        <end position="395"/>
    </location>
</feature>
<dbReference type="PANTHER" id="PTHR47704:SF1">
    <property type="entry name" value="POTASSIUM TRANSPORTER KIMA"/>
    <property type="match status" value="1"/>
</dbReference>
<dbReference type="Pfam" id="PF13520">
    <property type="entry name" value="AA_permease_2"/>
    <property type="match status" value="1"/>
</dbReference>
<dbReference type="Gene3D" id="1.20.1740.10">
    <property type="entry name" value="Amino acid/polyamine transporter I"/>
    <property type="match status" value="1"/>
</dbReference>
<sequence length="608" mass="67095">MLMSLKRIFIGRPLKSTELSEKRLSKTKALAILSSDALSSVAYGPEQILIVLVAVSAAALWYSLPIAMGVVVLLAALILSYRQVIHAYPQGGGAYIVSKENLGLNAGLIAGGALLVDYMLTVAVSVSAGADAITSAFPSLQPYNLELSIVFVIVLMVLNLRGITESATVLAYPVYLFIGAMFIMLIMGLFHVATGQVEQVHTSIGTPVAGISLFLLLKAFASGSSALTGVEAISNSVPNFRKAEAVNATKTLVMMGLLLAAMFSGIVYLSFVYGLIPQPTNTIVSQLAEAIVGHGMFYYVIQAVTALILILAANTGFSAFPMLAVSLSKDNYLPRMLQMRGDRLGYSNGILMLGIGAIILLLVFNGQTTNLIPLYAVGVFIPFTLAQTGMFMKWLRERPKGFGVKMTINFIGALISFTVAMIFFITKFTHVWPVLVFLPLMVFIFYKIHQHYAQVHEAMKLQHVIDIKQGNIFILSVASMTSTVEHSLNYAKSLNPDQIIAVHVSFEKDDCKQFEEQWKNWQPDTRIITLYSPYRTLLQPMTRVIDRIQKIAKYKDAQLSIVIPQFLPNKRWQYALHNQTGIFLRTYLLYRKDVAIITVPYHVGLKRK</sequence>
<dbReference type="EMBL" id="JTFC01000039">
    <property type="protein sequence ID" value="RUS53226.1"/>
    <property type="molecule type" value="Genomic_DNA"/>
</dbReference>
<feature type="transmembrane region" description="Helical" evidence="5">
    <location>
        <begin position="48"/>
        <end position="81"/>
    </location>
</feature>
<evidence type="ECO:0000256" key="1">
    <source>
        <dbReference type="ARBA" id="ARBA00004141"/>
    </source>
</evidence>
<evidence type="ECO:0000256" key="3">
    <source>
        <dbReference type="ARBA" id="ARBA00022989"/>
    </source>
</evidence>
<feature type="transmembrane region" description="Helical" evidence="5">
    <location>
        <begin position="143"/>
        <end position="160"/>
    </location>
</feature>
<keyword evidence="2 5" id="KW-0812">Transmembrane</keyword>
<evidence type="ECO:0000256" key="5">
    <source>
        <dbReference type="SAM" id="Phobius"/>
    </source>
</evidence>
<dbReference type="RefSeq" id="WP_126991483.1">
    <property type="nucleotide sequence ID" value="NZ_JTFC01000039.1"/>
</dbReference>
<keyword evidence="4 5" id="KW-0472">Membrane</keyword>
<protein>
    <submittedName>
        <fullName evidence="6">Amino acid permease</fullName>
    </submittedName>
</protein>
<comment type="subcellular location">
    <subcellularLocation>
        <location evidence="1">Membrane</location>
        <topology evidence="1">Multi-pass membrane protein</topology>
    </subcellularLocation>
</comment>
<organism evidence="6 7">
    <name type="scientific">Candidatus Kurthia intestinigallinarum</name>
    <dbReference type="NCBI Taxonomy" id="1562256"/>
    <lineage>
        <taxon>Bacteria</taxon>
        <taxon>Bacillati</taxon>
        <taxon>Bacillota</taxon>
        <taxon>Bacilli</taxon>
        <taxon>Bacillales</taxon>
        <taxon>Caryophanaceae</taxon>
        <taxon>Kurthia</taxon>
    </lineage>
</organism>
<keyword evidence="3 5" id="KW-1133">Transmembrane helix</keyword>
<gene>
    <name evidence="6" type="ORF">QI30_15340</name>
</gene>
<feature type="transmembrane region" description="Helical" evidence="5">
    <location>
        <begin position="296"/>
        <end position="325"/>
    </location>
</feature>
<feature type="transmembrane region" description="Helical" evidence="5">
    <location>
        <begin position="204"/>
        <end position="230"/>
    </location>
</feature>
<feature type="transmembrane region" description="Helical" evidence="5">
    <location>
        <begin position="102"/>
        <end position="123"/>
    </location>
</feature>
<dbReference type="AlphaFoldDB" id="A0A433RR92"/>
<comment type="caution">
    <text evidence="6">The sequence shown here is derived from an EMBL/GenBank/DDBJ whole genome shotgun (WGS) entry which is preliminary data.</text>
</comment>
<proteinExistence type="predicted"/>
<dbReference type="GO" id="GO:0016020">
    <property type="term" value="C:membrane"/>
    <property type="evidence" value="ECO:0007669"/>
    <property type="project" value="UniProtKB-SubCell"/>
</dbReference>
<dbReference type="InterPro" id="IPR002293">
    <property type="entry name" value="AA/rel_permease1"/>
</dbReference>
<evidence type="ECO:0000313" key="7">
    <source>
        <dbReference type="Proteomes" id="UP000288623"/>
    </source>
</evidence>
<keyword evidence="7" id="KW-1185">Reference proteome</keyword>
<feature type="transmembrane region" description="Helical" evidence="5">
    <location>
        <begin position="407"/>
        <end position="425"/>
    </location>
</feature>
<dbReference type="InterPro" id="IPR053153">
    <property type="entry name" value="APC_K+_Transporter"/>
</dbReference>
<feature type="transmembrane region" description="Helical" evidence="5">
    <location>
        <begin position="346"/>
        <end position="366"/>
    </location>
</feature>
<dbReference type="PANTHER" id="PTHR47704">
    <property type="entry name" value="POTASSIUM TRANSPORTER KIMA"/>
    <property type="match status" value="1"/>
</dbReference>
<evidence type="ECO:0000256" key="2">
    <source>
        <dbReference type="ARBA" id="ARBA00022692"/>
    </source>
</evidence>
<feature type="transmembrane region" description="Helical" evidence="5">
    <location>
        <begin position="172"/>
        <end position="192"/>
    </location>
</feature>
<dbReference type="OrthoDB" id="9759676at2"/>
<dbReference type="GO" id="GO:0022857">
    <property type="term" value="F:transmembrane transporter activity"/>
    <property type="evidence" value="ECO:0007669"/>
    <property type="project" value="InterPro"/>
</dbReference>
<accession>A0A433RR92</accession>
<evidence type="ECO:0000313" key="6">
    <source>
        <dbReference type="EMBL" id="RUS53226.1"/>
    </source>
</evidence>
<feature type="transmembrane region" description="Helical" evidence="5">
    <location>
        <begin position="251"/>
        <end position="276"/>
    </location>
</feature>
<name>A0A433RR92_9BACL</name>
<dbReference type="Proteomes" id="UP000288623">
    <property type="component" value="Unassembled WGS sequence"/>
</dbReference>